<dbReference type="RefSeq" id="XP_013779295.1">
    <property type="nucleotide sequence ID" value="XM_013923841.2"/>
</dbReference>
<organism evidence="1 2">
    <name type="scientific">Limulus polyphemus</name>
    <name type="common">Atlantic horseshoe crab</name>
    <dbReference type="NCBI Taxonomy" id="6850"/>
    <lineage>
        <taxon>Eukaryota</taxon>
        <taxon>Metazoa</taxon>
        <taxon>Ecdysozoa</taxon>
        <taxon>Arthropoda</taxon>
        <taxon>Chelicerata</taxon>
        <taxon>Merostomata</taxon>
        <taxon>Xiphosura</taxon>
        <taxon>Limulidae</taxon>
        <taxon>Limulus</taxon>
    </lineage>
</organism>
<dbReference type="Pfam" id="PF00702">
    <property type="entry name" value="Hydrolase"/>
    <property type="match status" value="1"/>
</dbReference>
<reference evidence="2" key="1">
    <citation type="submission" date="2025-08" db="UniProtKB">
        <authorList>
            <consortium name="RefSeq"/>
        </authorList>
    </citation>
    <scope>IDENTIFICATION</scope>
    <source>
        <tissue evidence="2">Muscle</tissue>
    </source>
</reference>
<evidence type="ECO:0000313" key="2">
    <source>
        <dbReference type="RefSeq" id="XP_013779295.1"/>
    </source>
</evidence>
<protein>
    <submittedName>
        <fullName evidence="2">Rhythmically expressed gene 2 protein-like</fullName>
    </submittedName>
</protein>
<dbReference type="SFLD" id="SFLDS00003">
    <property type="entry name" value="Haloacid_Dehalogenase"/>
    <property type="match status" value="1"/>
</dbReference>
<gene>
    <name evidence="2" type="primary">LOC106463773</name>
</gene>
<dbReference type="SFLD" id="SFLDG01129">
    <property type="entry name" value="C1.5:_HAD__Beta-PGM__Phosphata"/>
    <property type="match status" value="1"/>
</dbReference>
<dbReference type="InterPro" id="IPR011949">
    <property type="entry name" value="HAD-SF_hydro_IA_REG-2-like"/>
</dbReference>
<dbReference type="NCBIfam" id="TIGR02252">
    <property type="entry name" value="DREG-2"/>
    <property type="match status" value="1"/>
</dbReference>
<name>A0ABM1BCM1_LIMPO</name>
<dbReference type="CDD" id="cd16415">
    <property type="entry name" value="HAD_dREG-2_like"/>
    <property type="match status" value="1"/>
</dbReference>
<accession>A0ABM1BCM1</accession>
<keyword evidence="1" id="KW-1185">Reference proteome</keyword>
<evidence type="ECO:0000313" key="1">
    <source>
        <dbReference type="Proteomes" id="UP000694941"/>
    </source>
</evidence>
<dbReference type="InterPro" id="IPR036412">
    <property type="entry name" value="HAD-like_sf"/>
</dbReference>
<dbReference type="PRINTS" id="PR00413">
    <property type="entry name" value="HADHALOGNASE"/>
</dbReference>
<dbReference type="InterPro" id="IPR044924">
    <property type="entry name" value="HAD-SF_hydro_IA_REG-2-like_cap"/>
</dbReference>
<dbReference type="NCBIfam" id="TIGR01549">
    <property type="entry name" value="HAD-SF-IA-v1"/>
    <property type="match status" value="1"/>
</dbReference>
<dbReference type="SUPFAM" id="SSF56784">
    <property type="entry name" value="HAD-like"/>
    <property type="match status" value="1"/>
</dbReference>
<dbReference type="Proteomes" id="UP000694941">
    <property type="component" value="Unplaced"/>
</dbReference>
<dbReference type="PANTHER" id="PTHR46191:SF2">
    <property type="entry name" value="HALOACID DEHALOGENASE-LIKE HYDROLASE DOMAIN-CONTAINING PROTEIN 3"/>
    <property type="match status" value="1"/>
</dbReference>
<dbReference type="PANTHER" id="PTHR46191">
    <property type="match status" value="1"/>
</dbReference>
<dbReference type="InterPro" id="IPR051828">
    <property type="entry name" value="HAD-like_hydrolase_domain"/>
</dbReference>
<dbReference type="InterPro" id="IPR006439">
    <property type="entry name" value="HAD-SF_hydro_IA"/>
</dbReference>
<proteinExistence type="predicted"/>
<dbReference type="GeneID" id="106463773"/>
<dbReference type="Gene3D" id="1.10.150.720">
    <property type="entry name" value="Haloacid dehalogenase-like hydrolase"/>
    <property type="match status" value="1"/>
</dbReference>
<dbReference type="InterPro" id="IPR023214">
    <property type="entry name" value="HAD_sf"/>
</dbReference>
<sequence>MMKRIRLATFDVTNTLLKFKIPIGEEYSQTSNLYGIQSDAAQLNAAFKRQWKILNKQHPNFGATSGIEPQTWWTNMVGKTFHDAGYDYLNQTQLQTLSRHLFKAYSTKACWEIQRGTHTLLQNLAKANIQLGIISNFDNRLQGILSEVGLLHNFDFVIDSYSVKVKKPSRKIFDLALEHVKHLKISPDQAVHIGDDLEDDYLGAKNSGWNALLLTKKNSLSSEQLKFVNASHILNDLREAEKHILESDILST</sequence>
<dbReference type="Gene3D" id="3.40.50.1000">
    <property type="entry name" value="HAD superfamily/HAD-like"/>
    <property type="match status" value="1"/>
</dbReference>